<dbReference type="Proteomes" id="UP000190037">
    <property type="component" value="Unassembled WGS sequence"/>
</dbReference>
<evidence type="ECO:0000313" key="1">
    <source>
        <dbReference type="EMBL" id="OPC81838.1"/>
    </source>
</evidence>
<evidence type="ECO:0000313" key="2">
    <source>
        <dbReference type="Proteomes" id="UP000190037"/>
    </source>
</evidence>
<keyword evidence="2" id="KW-1185">Reference proteome</keyword>
<dbReference type="STRING" id="159449.B4N89_13630"/>
<comment type="caution">
    <text evidence="1">The sequence shown here is derived from an EMBL/GenBank/DDBJ whole genome shotgun (WGS) entry which is preliminary data.</text>
</comment>
<proteinExistence type="predicted"/>
<dbReference type="EMBL" id="MWQN01000001">
    <property type="protein sequence ID" value="OPC81838.1"/>
    <property type="molecule type" value="Genomic_DNA"/>
</dbReference>
<dbReference type="RefSeq" id="WP_078976110.1">
    <property type="nucleotide sequence ID" value="NZ_MWQN01000001.1"/>
</dbReference>
<sequence>MNHSIEDREPADDLAQVRAAGIMLALISRPALPRLTWTVDPGGHVVGTRTAGPDTDVATDLGAWAAALDATVTATPHRCDGRITYRARIDLSGSGRVEPGAGPTPVTITGVGVQSAGSSAETATRRILIPHAAAVAVERGPGSLTIITRDDAGPVEIILEPAAAAALLAALPARRELPADLAHVEQLLCAAALDDPDQTTCVLPAGHAGRHIAPVGSMRTAAWDAHTAEVVPDPVDPAGDEPQPHPDWAQVGVAGRWERTVIDVPWAVEELDDTEISPTDDPGPGAYLYGPGEWTCGRRVALDLAAGLLAADRVIGAWAVAAAVAIGEQHTAGDH</sequence>
<dbReference type="OrthoDB" id="9833022at2"/>
<name>A0A1T3NYD4_9ACTN</name>
<reference evidence="1 2" key="1">
    <citation type="submission" date="2017-03" db="EMBL/GenBank/DDBJ databases">
        <title>Draft genome sequence of Streptomyces scabrisporus NF3, endophyte isolated from Amphipterygium adstringens.</title>
        <authorList>
            <person name="Vazquez M."/>
            <person name="Ceapa C.D."/>
            <person name="Rodriguez Luna D."/>
            <person name="Sanchez Esquivel S."/>
        </authorList>
    </citation>
    <scope>NUCLEOTIDE SEQUENCE [LARGE SCALE GENOMIC DNA]</scope>
    <source>
        <strain evidence="1 2">NF3</strain>
    </source>
</reference>
<organism evidence="1 2">
    <name type="scientific">Embleya scabrispora</name>
    <dbReference type="NCBI Taxonomy" id="159449"/>
    <lineage>
        <taxon>Bacteria</taxon>
        <taxon>Bacillati</taxon>
        <taxon>Actinomycetota</taxon>
        <taxon>Actinomycetes</taxon>
        <taxon>Kitasatosporales</taxon>
        <taxon>Streptomycetaceae</taxon>
        <taxon>Embleya</taxon>
    </lineage>
</organism>
<accession>A0A1T3NYD4</accession>
<gene>
    <name evidence="1" type="ORF">B4N89_13630</name>
</gene>
<protein>
    <submittedName>
        <fullName evidence="1">Uncharacterized protein</fullName>
    </submittedName>
</protein>
<dbReference type="AlphaFoldDB" id="A0A1T3NYD4"/>